<reference evidence="1" key="1">
    <citation type="submission" date="2020-05" db="EMBL/GenBank/DDBJ databases">
        <authorList>
            <person name="Chiriac C."/>
            <person name="Salcher M."/>
            <person name="Ghai R."/>
            <person name="Kavagutti S V."/>
        </authorList>
    </citation>
    <scope>NUCLEOTIDE SEQUENCE</scope>
</reference>
<sequence length="79" mass="8690">MVAIWRFRYCIWVSPPPDLPIGKRDGITSYPFNRAISSEKSAAVIKSGRQVGTSTVNTAELPLTLQPINESASFTCFTV</sequence>
<dbReference type="EMBL" id="CAFBQQ010000001">
    <property type="protein sequence ID" value="CAB5057698.1"/>
    <property type="molecule type" value="Genomic_DNA"/>
</dbReference>
<name>A0A6J7U089_9ZZZZ</name>
<gene>
    <name evidence="1" type="ORF">UFOPK4358_00034</name>
</gene>
<organism evidence="1">
    <name type="scientific">freshwater metagenome</name>
    <dbReference type="NCBI Taxonomy" id="449393"/>
    <lineage>
        <taxon>unclassified sequences</taxon>
        <taxon>metagenomes</taxon>
        <taxon>ecological metagenomes</taxon>
    </lineage>
</organism>
<proteinExistence type="predicted"/>
<protein>
    <submittedName>
        <fullName evidence="1">Unannotated protein</fullName>
    </submittedName>
</protein>
<accession>A0A6J7U089</accession>
<dbReference type="AlphaFoldDB" id="A0A6J7U089"/>
<evidence type="ECO:0000313" key="1">
    <source>
        <dbReference type="EMBL" id="CAB5057698.1"/>
    </source>
</evidence>